<dbReference type="AlphaFoldDB" id="A0A2A8LHB7"/>
<sequence>MYYKIAREGERLKPNKYSVSTSTQWFAEEIKIYAQIYEEKQNHKEVRKYLLENNVFNNSSQQSAKDRIGKVARRAESLGEEGMSLLSHSSIDDEKALILMSYLNSYRVIYEFVFEWLAPRMNEFQPIVFTSEFENFYYHKQLQHPEELKLTEGGLKRIQSQVFNMLTHSSLLVKKDNGTYELHRLLLSETLSRFFIKSSPYDSIII</sequence>
<organism evidence="1 2">
    <name type="scientific">Bacillus cereus</name>
    <dbReference type="NCBI Taxonomy" id="1396"/>
    <lineage>
        <taxon>Bacteria</taxon>
        <taxon>Bacillati</taxon>
        <taxon>Bacillota</taxon>
        <taxon>Bacilli</taxon>
        <taxon>Bacillales</taxon>
        <taxon>Bacillaceae</taxon>
        <taxon>Bacillus</taxon>
        <taxon>Bacillus cereus group</taxon>
    </lineage>
</organism>
<protein>
    <recommendedName>
        <fullName evidence="3">DUF1819 family protein</fullName>
    </recommendedName>
</protein>
<name>A0A2A8LHB7_BACCE</name>
<dbReference type="Pfam" id="PF08849">
    <property type="entry name" value="BrxA"/>
    <property type="match status" value="1"/>
</dbReference>
<proteinExistence type="predicted"/>
<evidence type="ECO:0000313" key="1">
    <source>
        <dbReference type="EMBL" id="PES90339.1"/>
    </source>
</evidence>
<accession>A0A2A8LHB7</accession>
<evidence type="ECO:0008006" key="3">
    <source>
        <dbReference type="Google" id="ProtNLM"/>
    </source>
</evidence>
<dbReference type="Gene3D" id="1.10.3540.10">
    <property type="entry name" value="uncharacterized protein from magnetospirillum magneticum domain"/>
    <property type="match status" value="1"/>
</dbReference>
<dbReference type="EMBL" id="NTZF01000038">
    <property type="protein sequence ID" value="PES90339.1"/>
    <property type="molecule type" value="Genomic_DNA"/>
</dbReference>
<reference evidence="1 2" key="1">
    <citation type="submission" date="2017-09" db="EMBL/GenBank/DDBJ databases">
        <title>Large-scale bioinformatics analysis of Bacillus genomes uncovers conserved roles of natural products in bacterial physiology.</title>
        <authorList>
            <consortium name="Agbiome Team Llc"/>
            <person name="Bleich R.M."/>
            <person name="Grubbs K.J."/>
            <person name="Santa Maria K.C."/>
            <person name="Allen S.E."/>
            <person name="Farag S."/>
            <person name="Shank E.A."/>
            <person name="Bowers A."/>
        </authorList>
    </citation>
    <scope>NUCLEOTIDE SEQUENCE [LARGE SCALE GENOMIC DNA]</scope>
    <source>
        <strain evidence="1 2">AFS002368</strain>
    </source>
</reference>
<dbReference type="InterPro" id="IPR014948">
    <property type="entry name" value="BrxA"/>
</dbReference>
<evidence type="ECO:0000313" key="2">
    <source>
        <dbReference type="Proteomes" id="UP000220900"/>
    </source>
</evidence>
<gene>
    <name evidence="1" type="ORF">CN491_24960</name>
</gene>
<dbReference type="InterPro" id="IPR023137">
    <property type="entry name" value="BrxA_sf"/>
</dbReference>
<comment type="caution">
    <text evidence="1">The sequence shown here is derived from an EMBL/GenBank/DDBJ whole genome shotgun (WGS) entry which is preliminary data.</text>
</comment>
<dbReference type="Proteomes" id="UP000220900">
    <property type="component" value="Unassembled WGS sequence"/>
</dbReference>